<dbReference type="EMBL" id="RXFT01000006">
    <property type="protein sequence ID" value="RUR68577.1"/>
    <property type="molecule type" value="Genomic_DNA"/>
</dbReference>
<feature type="domain" description="DUF3322" evidence="2">
    <location>
        <begin position="6"/>
        <end position="186"/>
    </location>
</feature>
<evidence type="ECO:0000313" key="4">
    <source>
        <dbReference type="Proteomes" id="UP000281118"/>
    </source>
</evidence>
<dbReference type="InterPro" id="IPR014544">
    <property type="entry name" value="UCP028408"/>
</dbReference>
<dbReference type="InterPro" id="IPR024537">
    <property type="entry name" value="DUF3322"/>
</dbReference>
<evidence type="ECO:0000313" key="3">
    <source>
        <dbReference type="EMBL" id="RUR68577.1"/>
    </source>
</evidence>
<dbReference type="Pfam" id="PF09983">
    <property type="entry name" value="JetD_C"/>
    <property type="match status" value="1"/>
</dbReference>
<gene>
    <name evidence="3" type="ORF">EJP67_16055</name>
</gene>
<protein>
    <recommendedName>
        <fullName evidence="5">DUF3322 and DUF2220 domain-containing protein</fullName>
    </recommendedName>
</protein>
<dbReference type="Proteomes" id="UP000281118">
    <property type="component" value="Unassembled WGS sequence"/>
</dbReference>
<comment type="caution">
    <text evidence="3">The sequence shown here is derived from an EMBL/GenBank/DDBJ whole genome shotgun (WGS) entry which is preliminary data.</text>
</comment>
<sequence>MKWTRPSDLRDQLLKLWDRGDLLASLVTGETLFPRRLALKDPTSAEMTDHFDEVRDWSRDLRAAAGYRIVMREFRHRVLGPNAIPGEVWVDSLDQALAVVGKQKEAVRFAALIELTRASQPLLLPWLARRPLRVLEVQSQWPRFLEIIAWLQRRPRPGVYLRQVDIPGVHSKFMETHRSTLMELLDLTLAPEAIDKTATGTGEFARRYGFLGKPFRVRFRILDPELASRAAFPAQDITVDAPGFARWDLGCSRVFVTENEINFLAFPPIKGSIVIFGSGYGFEMLNDVPWLARCAIHYWGDIDTHGFAILDQLRARFDHVESFLMDRETLMAFKMQWGDEATPTGRELTRLRPEERALYDDLRDNRLGRHLRLEQERVGFDWVKDALAALG</sequence>
<dbReference type="PIRSF" id="PIRSF028408">
    <property type="entry name" value="UCP028408"/>
    <property type="match status" value="1"/>
</dbReference>
<evidence type="ECO:0000259" key="1">
    <source>
        <dbReference type="Pfam" id="PF09983"/>
    </source>
</evidence>
<dbReference type="OrthoDB" id="322908at2"/>
<proteinExistence type="predicted"/>
<dbReference type="Pfam" id="PF11795">
    <property type="entry name" value="DUF3322"/>
    <property type="match status" value="1"/>
</dbReference>
<dbReference type="InterPro" id="IPR024534">
    <property type="entry name" value="JetD_C"/>
</dbReference>
<dbReference type="AlphaFoldDB" id="A0A3S0ZFF5"/>
<accession>A0A3S0ZFF5</accession>
<evidence type="ECO:0000259" key="2">
    <source>
        <dbReference type="Pfam" id="PF11795"/>
    </source>
</evidence>
<evidence type="ECO:0008006" key="5">
    <source>
        <dbReference type="Google" id="ProtNLM"/>
    </source>
</evidence>
<reference evidence="3 4" key="1">
    <citation type="submission" date="2018-12" db="EMBL/GenBank/DDBJ databases">
        <title>The genome sequences of Variovorax guangxiensis DSM 27352.</title>
        <authorList>
            <person name="Gao J."/>
            <person name="Sun J."/>
        </authorList>
    </citation>
    <scope>NUCLEOTIDE SEQUENCE [LARGE SCALE GENOMIC DNA]</scope>
    <source>
        <strain evidence="3 4">DSM 27352</strain>
    </source>
</reference>
<dbReference type="RefSeq" id="WP_126022710.1">
    <property type="nucleotide sequence ID" value="NZ_RXFT01000006.1"/>
</dbReference>
<organism evidence="3 4">
    <name type="scientific">Variovorax guangxiensis</name>
    <dbReference type="NCBI Taxonomy" id="1775474"/>
    <lineage>
        <taxon>Bacteria</taxon>
        <taxon>Pseudomonadati</taxon>
        <taxon>Pseudomonadota</taxon>
        <taxon>Betaproteobacteria</taxon>
        <taxon>Burkholderiales</taxon>
        <taxon>Comamonadaceae</taxon>
        <taxon>Variovorax</taxon>
    </lineage>
</organism>
<feature type="domain" description="Wadjet protein JetD C-terminal" evidence="1">
    <location>
        <begin position="209"/>
        <end position="387"/>
    </location>
</feature>
<name>A0A3S0ZFF5_9BURK</name>